<comment type="caution">
    <text evidence="6">The sequence shown here is derived from an EMBL/GenBank/DDBJ whole genome shotgun (WGS) entry which is preliminary data.</text>
</comment>
<keyword evidence="1 4" id="KW-0645">Protease</keyword>
<evidence type="ECO:0000256" key="3">
    <source>
        <dbReference type="ARBA" id="ARBA00022807"/>
    </source>
</evidence>
<evidence type="ECO:0000313" key="6">
    <source>
        <dbReference type="EMBL" id="KXB90924.1"/>
    </source>
</evidence>
<evidence type="ECO:0000256" key="2">
    <source>
        <dbReference type="ARBA" id="ARBA00022801"/>
    </source>
</evidence>
<dbReference type="STRING" id="1588748.HMPREF3182_01006"/>
<gene>
    <name evidence="6" type="ORF">HMPREF3182_01006</name>
</gene>
<dbReference type="GO" id="GO:0009636">
    <property type="term" value="P:response to toxic substance"/>
    <property type="evidence" value="ECO:0007669"/>
    <property type="project" value="TreeGrafter"/>
</dbReference>
<dbReference type="PANTHER" id="PTHR10363:SF2">
    <property type="entry name" value="BLEOMYCIN HYDROLASE"/>
    <property type="match status" value="1"/>
</dbReference>
<keyword evidence="4 6" id="KW-0031">Aminopeptidase</keyword>
<dbReference type="CDD" id="cd00585">
    <property type="entry name" value="Peptidase_C1B"/>
    <property type="match status" value="1"/>
</dbReference>
<dbReference type="RefSeq" id="WP_007393015.1">
    <property type="nucleotide sequence ID" value="NZ_KQ960952.1"/>
</dbReference>
<dbReference type="Proteomes" id="UP000070160">
    <property type="component" value="Unassembled WGS sequence"/>
</dbReference>
<dbReference type="EMBL" id="LSDT01000043">
    <property type="protein sequence ID" value="KXB90924.1"/>
    <property type="molecule type" value="Genomic_DNA"/>
</dbReference>
<dbReference type="SUPFAM" id="SSF54001">
    <property type="entry name" value="Cysteine proteinases"/>
    <property type="match status" value="1"/>
</dbReference>
<dbReference type="InterPro" id="IPR038765">
    <property type="entry name" value="Papain-like_cys_pep_sf"/>
</dbReference>
<keyword evidence="7" id="KW-1185">Reference proteome</keyword>
<evidence type="ECO:0000313" key="7">
    <source>
        <dbReference type="Proteomes" id="UP000070160"/>
    </source>
</evidence>
<evidence type="ECO:0000256" key="1">
    <source>
        <dbReference type="ARBA" id="ARBA00022670"/>
    </source>
</evidence>
<dbReference type="GO" id="GO:0005737">
    <property type="term" value="C:cytoplasm"/>
    <property type="evidence" value="ECO:0007669"/>
    <property type="project" value="TreeGrafter"/>
</dbReference>
<dbReference type="Pfam" id="PF03051">
    <property type="entry name" value="Peptidase_C1_2"/>
    <property type="match status" value="1"/>
</dbReference>
<organism evidence="6 7">
    <name type="scientific">Megasphaera hutchinsoni</name>
    <dbReference type="NCBI Taxonomy" id="1588748"/>
    <lineage>
        <taxon>Bacteria</taxon>
        <taxon>Bacillati</taxon>
        <taxon>Bacillota</taxon>
        <taxon>Negativicutes</taxon>
        <taxon>Veillonellales</taxon>
        <taxon>Veillonellaceae</taxon>
        <taxon>Megasphaera</taxon>
    </lineage>
</organism>
<accession>A0A134CFP1</accession>
<dbReference type="PROSITE" id="PS00139">
    <property type="entry name" value="THIOL_PROTEASE_CYS"/>
    <property type="match status" value="1"/>
</dbReference>
<keyword evidence="2 4" id="KW-0378">Hydrolase</keyword>
<dbReference type="AlphaFoldDB" id="A0A134CFP1"/>
<dbReference type="PANTHER" id="PTHR10363">
    <property type="entry name" value="BLEOMYCIN HYDROLASE"/>
    <property type="match status" value="1"/>
</dbReference>
<dbReference type="GO" id="GO:0043418">
    <property type="term" value="P:homocysteine catabolic process"/>
    <property type="evidence" value="ECO:0007669"/>
    <property type="project" value="TreeGrafter"/>
</dbReference>
<name>A0A134CFP1_9FIRM</name>
<feature type="active site" evidence="5">
    <location>
        <position position="69"/>
    </location>
</feature>
<dbReference type="PIRSF" id="PIRSF005700">
    <property type="entry name" value="PepC"/>
    <property type="match status" value="1"/>
</dbReference>
<evidence type="ECO:0000256" key="4">
    <source>
        <dbReference type="PIRNR" id="PIRNR005700"/>
    </source>
</evidence>
<keyword evidence="3 4" id="KW-0788">Thiol protease</keyword>
<feature type="active site" evidence="5">
    <location>
        <position position="380"/>
    </location>
</feature>
<feature type="active site" evidence="5">
    <location>
        <position position="359"/>
    </location>
</feature>
<sequence length="442" mass="51675">MKTLTNELYQKWHDAYEQDGRNKLIESAISNVGIVEASKNKRMIQQHNFIFSEEIEHKNITDQKQSGRCWLFAALNMARPKLIKELKLESFELSQSYLYFFDNMEKTNVFLNMIRQTKNLDINSREVIHALTFKTEDGGYFEYFKALIEKYGIVPKSVMGESFNTENSKDMFERVEEIIKKYAMDIRRSVSDVEMDALQEACLEKVYSIFVKCIGNPVTSFDFEYIDKDKKYHVERDMTPQSFYQKYLAGFYDQTIRLIHDPRERNPYGRVFVNQEIKNIVEMDGLRGLNVPIEEMKQAMQRSLQDGKTAWFACDVGKMSDRKAGILDPRIFNYEETLTPVGDFSKADRLDSRQSVATHAMNITGVKVKEGKPFQWKVENSWGEGNGKKGIFSMSDEWFTEYVYEIIIDKKYVSKEYLQGLSKEPIVYSPYDAFCTILGYIK</sequence>
<comment type="similarity">
    <text evidence="4">Belongs to the peptidase C1 family.</text>
</comment>
<dbReference type="Gene3D" id="3.90.70.10">
    <property type="entry name" value="Cysteine proteinases"/>
    <property type="match status" value="1"/>
</dbReference>
<protein>
    <recommendedName>
        <fullName evidence="4">Aminopeptidase</fullName>
    </recommendedName>
</protein>
<dbReference type="GO" id="GO:0006508">
    <property type="term" value="P:proteolysis"/>
    <property type="evidence" value="ECO:0007669"/>
    <property type="project" value="UniProtKB-KW"/>
</dbReference>
<dbReference type="InterPro" id="IPR004134">
    <property type="entry name" value="Peptidase_C1B"/>
</dbReference>
<proteinExistence type="inferred from homology"/>
<reference evidence="7" key="1">
    <citation type="submission" date="2016-01" db="EMBL/GenBank/DDBJ databases">
        <authorList>
            <person name="Mitreva M."/>
            <person name="Pepin K.H."/>
            <person name="Mihindukulasuriya K.A."/>
            <person name="Fulton R."/>
            <person name="Fronick C."/>
            <person name="O'Laughlin M."/>
            <person name="Miner T."/>
            <person name="Herter B."/>
            <person name="Rosa B.A."/>
            <person name="Cordes M."/>
            <person name="Tomlinson C."/>
            <person name="Wollam A."/>
            <person name="Palsikar V.B."/>
            <person name="Mardis E.R."/>
            <person name="Wilson R.K."/>
        </authorList>
    </citation>
    <scope>NUCLEOTIDE SEQUENCE [LARGE SCALE GENOMIC DNA]</scope>
    <source>
        <strain evidence="7">KA00182</strain>
    </source>
</reference>
<dbReference type="PATRIC" id="fig|1588748.3.peg.968"/>
<dbReference type="GO" id="GO:0070005">
    <property type="term" value="F:cysteine-type aminopeptidase activity"/>
    <property type="evidence" value="ECO:0007669"/>
    <property type="project" value="InterPro"/>
</dbReference>
<dbReference type="InterPro" id="IPR000169">
    <property type="entry name" value="Pept_cys_AS"/>
</dbReference>
<evidence type="ECO:0000256" key="5">
    <source>
        <dbReference type="PIRSR" id="PIRSR005700-1"/>
    </source>
</evidence>